<dbReference type="InterPro" id="IPR003661">
    <property type="entry name" value="HisK_dim/P_dom"/>
</dbReference>
<dbReference type="Pfam" id="PF02518">
    <property type="entry name" value="HATPase_c"/>
    <property type="match status" value="1"/>
</dbReference>
<dbReference type="PROSITE" id="PS50109">
    <property type="entry name" value="HIS_KIN"/>
    <property type="match status" value="1"/>
</dbReference>
<dbReference type="InterPro" id="IPR003018">
    <property type="entry name" value="GAF"/>
</dbReference>
<dbReference type="EMBL" id="QOVG01000011">
    <property type="protein sequence ID" value="NDK40092.1"/>
    <property type="molecule type" value="Genomic_DNA"/>
</dbReference>
<dbReference type="PANTHER" id="PTHR43711:SF1">
    <property type="entry name" value="HISTIDINE KINASE 1"/>
    <property type="match status" value="1"/>
</dbReference>
<keyword evidence="3" id="KW-0597">Phosphoprotein</keyword>
<comment type="caution">
    <text evidence="8">The sequence shown here is derived from an EMBL/GenBank/DDBJ whole genome shotgun (WGS) entry which is preliminary data.</text>
</comment>
<organism evidence="8 9">
    <name type="scientific">Pseudoxanthomonas gei</name>
    <dbReference type="NCBI Taxonomy" id="1383030"/>
    <lineage>
        <taxon>Bacteria</taxon>
        <taxon>Pseudomonadati</taxon>
        <taxon>Pseudomonadota</taxon>
        <taxon>Gammaproteobacteria</taxon>
        <taxon>Lysobacterales</taxon>
        <taxon>Lysobacteraceae</taxon>
        <taxon>Pseudoxanthomonas</taxon>
    </lineage>
</organism>
<accession>A0ABX0AET3</accession>
<dbReference type="SMART" id="SM00387">
    <property type="entry name" value="HATPase_c"/>
    <property type="match status" value="1"/>
</dbReference>
<evidence type="ECO:0000256" key="3">
    <source>
        <dbReference type="ARBA" id="ARBA00022553"/>
    </source>
</evidence>
<reference evidence="8 9" key="1">
    <citation type="submission" date="2018-07" db="EMBL/GenBank/DDBJ databases">
        <title>Whole genome Sequencing of Pseudoxanthomonas gei KCTC 32298 (T).</title>
        <authorList>
            <person name="Kumar S."/>
            <person name="Bansal K."/>
            <person name="Kaur A."/>
            <person name="Patil P."/>
            <person name="Sharma S."/>
            <person name="Patil P.B."/>
        </authorList>
    </citation>
    <scope>NUCLEOTIDE SEQUENCE [LARGE SCALE GENOMIC DNA]</scope>
    <source>
        <strain evidence="8 9">KCTC 32298</strain>
    </source>
</reference>
<dbReference type="RefSeq" id="WP_162350749.1">
    <property type="nucleotide sequence ID" value="NZ_QOVG01000011.1"/>
</dbReference>
<evidence type="ECO:0000256" key="6">
    <source>
        <dbReference type="ARBA" id="ARBA00023012"/>
    </source>
</evidence>
<dbReference type="SUPFAM" id="SSF55874">
    <property type="entry name" value="ATPase domain of HSP90 chaperone/DNA topoisomerase II/histidine kinase"/>
    <property type="match status" value="1"/>
</dbReference>
<dbReference type="InterPro" id="IPR005467">
    <property type="entry name" value="His_kinase_dom"/>
</dbReference>
<dbReference type="InterPro" id="IPR050736">
    <property type="entry name" value="Sensor_HK_Regulatory"/>
</dbReference>
<name>A0ABX0AET3_9GAMM</name>
<dbReference type="SMART" id="SM00065">
    <property type="entry name" value="GAF"/>
    <property type="match status" value="1"/>
</dbReference>
<dbReference type="CDD" id="cd00082">
    <property type="entry name" value="HisKA"/>
    <property type="match status" value="1"/>
</dbReference>
<keyword evidence="6" id="KW-0902">Two-component regulatory system</keyword>
<dbReference type="InterPro" id="IPR004358">
    <property type="entry name" value="Sig_transdc_His_kin-like_C"/>
</dbReference>
<dbReference type="Gene3D" id="3.30.565.10">
    <property type="entry name" value="Histidine kinase-like ATPase, C-terminal domain"/>
    <property type="match status" value="1"/>
</dbReference>
<dbReference type="InterPro" id="IPR029016">
    <property type="entry name" value="GAF-like_dom_sf"/>
</dbReference>
<evidence type="ECO:0000256" key="1">
    <source>
        <dbReference type="ARBA" id="ARBA00000085"/>
    </source>
</evidence>
<evidence type="ECO:0000259" key="7">
    <source>
        <dbReference type="PROSITE" id="PS50109"/>
    </source>
</evidence>
<gene>
    <name evidence="8" type="ORF">DT603_14710</name>
</gene>
<dbReference type="InterPro" id="IPR036097">
    <property type="entry name" value="HisK_dim/P_sf"/>
</dbReference>
<evidence type="ECO:0000313" key="8">
    <source>
        <dbReference type="EMBL" id="NDK40092.1"/>
    </source>
</evidence>
<dbReference type="SMART" id="SM00388">
    <property type="entry name" value="HisKA"/>
    <property type="match status" value="1"/>
</dbReference>
<comment type="catalytic activity">
    <reaction evidence="1">
        <text>ATP + protein L-histidine = ADP + protein N-phospho-L-histidine.</text>
        <dbReference type="EC" id="2.7.13.3"/>
    </reaction>
</comment>
<keyword evidence="5" id="KW-0418">Kinase</keyword>
<dbReference type="SUPFAM" id="SSF47384">
    <property type="entry name" value="Homodimeric domain of signal transducing histidine kinase"/>
    <property type="match status" value="1"/>
</dbReference>
<evidence type="ECO:0000313" key="9">
    <source>
        <dbReference type="Proteomes" id="UP001429354"/>
    </source>
</evidence>
<proteinExistence type="predicted"/>
<dbReference type="Pfam" id="PF01590">
    <property type="entry name" value="GAF"/>
    <property type="match status" value="1"/>
</dbReference>
<dbReference type="Pfam" id="PF00512">
    <property type="entry name" value="HisKA"/>
    <property type="match status" value="1"/>
</dbReference>
<evidence type="ECO:0000256" key="5">
    <source>
        <dbReference type="ARBA" id="ARBA00022777"/>
    </source>
</evidence>
<dbReference type="Proteomes" id="UP001429354">
    <property type="component" value="Unassembled WGS sequence"/>
</dbReference>
<dbReference type="PRINTS" id="PR00344">
    <property type="entry name" value="BCTRLSENSOR"/>
</dbReference>
<dbReference type="InterPro" id="IPR003594">
    <property type="entry name" value="HATPase_dom"/>
</dbReference>
<evidence type="ECO:0000256" key="4">
    <source>
        <dbReference type="ARBA" id="ARBA00022679"/>
    </source>
</evidence>
<sequence>MGLNARVDGPVAEDVAAIARLQAVPRILEAVAHLTGLRFAAVARVTDTSWTACAVYDQMNFGLQPGGELALETTICNEIRHSHQPVIFGHASVHPEFRHHPTPKLYGFESYVSVPIFRTDGSLFGTLCAIDSHPAVFKDEQVLKALDLFGQLIGAQLEVQERAERAELDLQTAHATGELRDQFIAVLGHDLRNPMQAISMASELLQMEPLGERARRNVMRIQQSVGRMVHLVHDVLDFARGRLGGGIPVSLYADKELAGELLQVVEEVRIACARPDIQAHIAIEVPVVCDRQRMAQLVSNLLTNAVTHGEPGAPIRIEARAADDHFSLAVHSRGTISDDHAERLFRPFTRAVSDQPRPGLGLGLYIAAEIARAHDGTLSVESIDGGTVFRFSMPCTSRAGAAVVHDQD</sequence>
<dbReference type="Gene3D" id="1.10.287.130">
    <property type="match status" value="1"/>
</dbReference>
<keyword evidence="4" id="KW-0808">Transferase</keyword>
<protein>
    <recommendedName>
        <fullName evidence="2">histidine kinase</fullName>
        <ecNumber evidence="2">2.7.13.3</ecNumber>
    </recommendedName>
</protein>
<dbReference type="InterPro" id="IPR036890">
    <property type="entry name" value="HATPase_C_sf"/>
</dbReference>
<feature type="domain" description="Histidine kinase" evidence="7">
    <location>
        <begin position="186"/>
        <end position="397"/>
    </location>
</feature>
<dbReference type="EC" id="2.7.13.3" evidence="2"/>
<keyword evidence="9" id="KW-1185">Reference proteome</keyword>
<dbReference type="PANTHER" id="PTHR43711">
    <property type="entry name" value="TWO-COMPONENT HISTIDINE KINASE"/>
    <property type="match status" value="1"/>
</dbReference>
<dbReference type="SUPFAM" id="SSF55781">
    <property type="entry name" value="GAF domain-like"/>
    <property type="match status" value="1"/>
</dbReference>
<dbReference type="Gene3D" id="3.30.450.40">
    <property type="match status" value="1"/>
</dbReference>
<evidence type="ECO:0000256" key="2">
    <source>
        <dbReference type="ARBA" id="ARBA00012438"/>
    </source>
</evidence>